<dbReference type="PANTHER" id="PTHR34502">
    <property type="entry name" value="DUF6594 DOMAIN-CONTAINING PROTEIN-RELATED"/>
    <property type="match status" value="1"/>
</dbReference>
<keyword evidence="4" id="KW-1185">Reference proteome</keyword>
<proteinExistence type="predicted"/>
<evidence type="ECO:0000313" key="3">
    <source>
        <dbReference type="EMBL" id="QDS72495.1"/>
    </source>
</evidence>
<dbReference type="OrthoDB" id="5416037at2759"/>
<keyword evidence="1" id="KW-0812">Transmembrane</keyword>
<dbReference type="Pfam" id="PF20237">
    <property type="entry name" value="DUF6594"/>
    <property type="match status" value="1"/>
</dbReference>
<feature type="transmembrane region" description="Helical" evidence="1">
    <location>
        <begin position="259"/>
        <end position="277"/>
    </location>
</feature>
<organism evidence="3 4">
    <name type="scientific">Venturia effusa</name>
    <dbReference type="NCBI Taxonomy" id="50376"/>
    <lineage>
        <taxon>Eukaryota</taxon>
        <taxon>Fungi</taxon>
        <taxon>Dikarya</taxon>
        <taxon>Ascomycota</taxon>
        <taxon>Pezizomycotina</taxon>
        <taxon>Dothideomycetes</taxon>
        <taxon>Pleosporomycetidae</taxon>
        <taxon>Venturiales</taxon>
        <taxon>Venturiaceae</taxon>
        <taxon>Venturia</taxon>
    </lineage>
</organism>
<name>A0A517LA43_9PEZI</name>
<evidence type="ECO:0000256" key="1">
    <source>
        <dbReference type="SAM" id="Phobius"/>
    </source>
</evidence>
<keyword evidence="1" id="KW-0472">Membrane</keyword>
<dbReference type="STRING" id="50376.A0A517LA43"/>
<accession>A0A517LA43</accession>
<sequence>MAINSLGIELAESRHPRTSDQNTFVPVLRSPSTTIQQLSPADIPPTPDTLVDTAISPRKHAPSFEPSVLEKNISDRKMLGYPFYCRFIADEPTLFMVRRFGALNVRAALALQDELVELEEALIDGEEYTREILAGEYDNGSFRLDPDTDRKKLIMEKLVPKLTSYNEFINSYAELARHPVAEHREQNTLQDWFRAHPNAIHDPEQQYITRTEDLVSVIPFEKSWFRRVLEWTFVLRFSTFRRETTDGVVFSNNKRLENLSTTVVAIFGLGMLIAPLWILEAVHDSNKQLAIITGFIVLFFFVVKVATNARVFESLAVAAAYSAVLMVFLQLGNNKVQ</sequence>
<dbReference type="InterPro" id="IPR046529">
    <property type="entry name" value="DUF6594"/>
</dbReference>
<dbReference type="AlphaFoldDB" id="A0A517LA43"/>
<evidence type="ECO:0000259" key="2">
    <source>
        <dbReference type="Pfam" id="PF20237"/>
    </source>
</evidence>
<feature type="domain" description="DUF6594" evidence="2">
    <location>
        <begin position="81"/>
        <end position="326"/>
    </location>
</feature>
<dbReference type="EMBL" id="CP042191">
    <property type="protein sequence ID" value="QDS72495.1"/>
    <property type="molecule type" value="Genomic_DNA"/>
</dbReference>
<dbReference type="PANTHER" id="PTHR34502:SF4">
    <property type="entry name" value="DUF6594 DOMAIN-CONTAINING PROTEIN"/>
    <property type="match status" value="1"/>
</dbReference>
<dbReference type="Proteomes" id="UP000316270">
    <property type="component" value="Chromosome 7"/>
</dbReference>
<feature type="transmembrane region" description="Helical" evidence="1">
    <location>
        <begin position="312"/>
        <end position="331"/>
    </location>
</feature>
<reference evidence="3 4" key="1">
    <citation type="submission" date="2019-07" db="EMBL/GenBank/DDBJ databases">
        <title>Finished genome of Venturia effusa.</title>
        <authorList>
            <person name="Young C.A."/>
            <person name="Cox M.P."/>
            <person name="Ganley A.R.D."/>
            <person name="David W.J."/>
        </authorList>
    </citation>
    <scope>NUCLEOTIDE SEQUENCE [LARGE SCALE GENOMIC DNA]</scope>
    <source>
        <strain evidence="4">albino</strain>
    </source>
</reference>
<evidence type="ECO:0000313" key="4">
    <source>
        <dbReference type="Proteomes" id="UP000316270"/>
    </source>
</evidence>
<gene>
    <name evidence="3" type="ORF">FKW77_010072</name>
</gene>
<protein>
    <recommendedName>
        <fullName evidence="2">DUF6594 domain-containing protein</fullName>
    </recommendedName>
</protein>
<keyword evidence="1" id="KW-1133">Transmembrane helix</keyword>
<feature type="transmembrane region" description="Helical" evidence="1">
    <location>
        <begin position="289"/>
        <end position="306"/>
    </location>
</feature>